<name>A0A182XX53_ANOST</name>
<reference evidence="1" key="2">
    <citation type="submission" date="2020-05" db="UniProtKB">
        <authorList>
            <consortium name="EnsemblMetazoa"/>
        </authorList>
    </citation>
    <scope>IDENTIFICATION</scope>
    <source>
        <strain evidence="1">Indian</strain>
    </source>
</reference>
<organism evidence="1 2">
    <name type="scientific">Anopheles stephensi</name>
    <name type="common">Indo-Pakistan malaria mosquito</name>
    <dbReference type="NCBI Taxonomy" id="30069"/>
    <lineage>
        <taxon>Eukaryota</taxon>
        <taxon>Metazoa</taxon>
        <taxon>Ecdysozoa</taxon>
        <taxon>Arthropoda</taxon>
        <taxon>Hexapoda</taxon>
        <taxon>Insecta</taxon>
        <taxon>Pterygota</taxon>
        <taxon>Neoptera</taxon>
        <taxon>Endopterygota</taxon>
        <taxon>Diptera</taxon>
        <taxon>Nematocera</taxon>
        <taxon>Culicoidea</taxon>
        <taxon>Culicidae</taxon>
        <taxon>Anophelinae</taxon>
        <taxon>Anopheles</taxon>
    </lineage>
</organism>
<dbReference type="AlphaFoldDB" id="A0A182XX53"/>
<dbReference type="EnsemblMetazoa" id="ASTEI00789-RA">
    <property type="protein sequence ID" value="ASTEI00789-PA"/>
    <property type="gene ID" value="ASTEI00789"/>
</dbReference>
<reference evidence="2" key="1">
    <citation type="journal article" date="2014" name="Genome Biol.">
        <title>Genome analysis of a major urban malaria vector mosquito, Anopheles stephensi.</title>
        <authorList>
            <person name="Jiang X."/>
            <person name="Peery A."/>
            <person name="Hall A.B."/>
            <person name="Sharma A."/>
            <person name="Chen X.G."/>
            <person name="Waterhouse R.M."/>
            <person name="Komissarov A."/>
            <person name="Riehle M.M."/>
            <person name="Shouche Y."/>
            <person name="Sharakhova M.V."/>
            <person name="Lawson D."/>
            <person name="Pakpour N."/>
            <person name="Arensburger P."/>
            <person name="Davidson V.L."/>
            <person name="Eiglmeier K."/>
            <person name="Emrich S."/>
            <person name="George P."/>
            <person name="Kennedy R.C."/>
            <person name="Mane S.P."/>
            <person name="Maslen G."/>
            <person name="Oringanje C."/>
            <person name="Qi Y."/>
            <person name="Settlage R."/>
            <person name="Tojo M."/>
            <person name="Tubio J.M."/>
            <person name="Unger M.F."/>
            <person name="Wang B."/>
            <person name="Vernick K.D."/>
            <person name="Ribeiro J.M."/>
            <person name="James A.A."/>
            <person name="Michel K."/>
            <person name="Riehle M.A."/>
            <person name="Luckhart S."/>
            <person name="Sharakhov I.V."/>
            <person name="Tu Z."/>
        </authorList>
    </citation>
    <scope>NUCLEOTIDE SEQUENCE [LARGE SCALE GENOMIC DNA]</scope>
    <source>
        <strain evidence="2">Indian</strain>
    </source>
</reference>
<protein>
    <submittedName>
        <fullName evidence="1">Uncharacterized protein</fullName>
    </submittedName>
</protein>
<accession>A0A182XX53</accession>
<dbReference type="Proteomes" id="UP000076408">
    <property type="component" value="Unassembled WGS sequence"/>
</dbReference>
<dbReference type="VEuPathDB" id="VectorBase:ASTEI00789"/>
<sequence length="64" mass="7881">MMRHENYYTKRWLLHHNVREFLMKVAQTILGEKLFTLLMKYTFYGHFVAGEDQLKIVPTLERYM</sequence>
<dbReference type="VEuPathDB" id="VectorBase:ASTEI20_031845"/>
<evidence type="ECO:0000313" key="1">
    <source>
        <dbReference type="EnsemblMetazoa" id="ASTEI00789-PA"/>
    </source>
</evidence>
<keyword evidence="2" id="KW-1185">Reference proteome</keyword>
<proteinExistence type="predicted"/>
<dbReference type="STRING" id="30069.A0A182XX53"/>
<evidence type="ECO:0000313" key="2">
    <source>
        <dbReference type="Proteomes" id="UP000076408"/>
    </source>
</evidence>